<feature type="compositionally biased region" description="Polar residues" evidence="1">
    <location>
        <begin position="311"/>
        <end position="321"/>
    </location>
</feature>
<keyword evidence="3" id="KW-1185">Reference proteome</keyword>
<reference evidence="2 3" key="1">
    <citation type="submission" date="2022-11" db="EMBL/GenBank/DDBJ databases">
        <title>Minimal conservation of predation-associated metabolite biosynthetic gene clusters underscores biosynthetic potential of Myxococcota including descriptions for ten novel species: Archangium lansinium sp. nov., Myxococcus landrumus sp. nov., Nannocystis bai.</title>
        <authorList>
            <person name="Ahearne A."/>
            <person name="Stevens C."/>
            <person name="Dowd S."/>
        </authorList>
    </citation>
    <scope>NUCLEOTIDE SEQUENCE [LARGE SCALE GENOMIC DNA]</scope>
    <source>
        <strain evidence="2 3">RJM3</strain>
    </source>
</reference>
<evidence type="ECO:0000313" key="2">
    <source>
        <dbReference type="EMBL" id="MDC0743204.1"/>
    </source>
</evidence>
<evidence type="ECO:0000256" key="1">
    <source>
        <dbReference type="SAM" id="MobiDB-lite"/>
    </source>
</evidence>
<evidence type="ECO:0000313" key="3">
    <source>
        <dbReference type="Proteomes" id="UP001221411"/>
    </source>
</evidence>
<gene>
    <name evidence="2" type="ORF">POL67_17775</name>
</gene>
<proteinExistence type="predicted"/>
<comment type="caution">
    <text evidence="2">The sequence shown here is derived from an EMBL/GenBank/DDBJ whole genome shotgun (WGS) entry which is preliminary data.</text>
</comment>
<feature type="region of interest" description="Disordered" evidence="1">
    <location>
        <begin position="301"/>
        <end position="321"/>
    </location>
</feature>
<accession>A0ABT5EPF9</accession>
<protein>
    <submittedName>
        <fullName evidence="2">Uncharacterized protein</fullName>
    </submittedName>
</protein>
<dbReference type="Proteomes" id="UP001221411">
    <property type="component" value="Unassembled WGS sequence"/>
</dbReference>
<name>A0ABT5EPF9_9BACT</name>
<sequence>MAGKNGAVADIRQAQRKMAAAGGRHIGDIVGWNTERINVSRERARVLLQPEGFDHLILDVDPATALSRAAGEVKRPSGILVQPFANPNGDTPASFGIYVRRSGGGEAGDQYPCGARCRVDLASSRVVSLPPDGAPGLEEAMAHAENIAAHANHLIAHCETKDISGALVAMVKALSGVPLRNRGGMYLLPPSSCERWQRLKPALEDLRVEPITIVMHDAPDNLATAKSAAQGALEADIGELLKDLEKATTDGMRQDALTRRVQFCNELVAKAELYRGVLAGVSDKITAKVKELKDRFQRQLAGGGGGGGVSSEPSFTVPITD</sequence>
<dbReference type="RefSeq" id="WP_271918564.1">
    <property type="nucleotide sequence ID" value="NZ_JAQNDO010000001.1"/>
</dbReference>
<organism evidence="2 3">
    <name type="scientific">Polyangium mundeleinium</name>
    <dbReference type="NCBI Taxonomy" id="2995306"/>
    <lineage>
        <taxon>Bacteria</taxon>
        <taxon>Pseudomonadati</taxon>
        <taxon>Myxococcota</taxon>
        <taxon>Polyangia</taxon>
        <taxon>Polyangiales</taxon>
        <taxon>Polyangiaceae</taxon>
        <taxon>Polyangium</taxon>
    </lineage>
</organism>
<dbReference type="EMBL" id="JAQNDO010000001">
    <property type="protein sequence ID" value="MDC0743204.1"/>
    <property type="molecule type" value="Genomic_DNA"/>
</dbReference>